<accession>A0ABW4BRR2</accession>
<evidence type="ECO:0000313" key="6">
    <source>
        <dbReference type="Proteomes" id="UP001597251"/>
    </source>
</evidence>
<feature type="domain" description="Bacterial type II secretion system protein E" evidence="4">
    <location>
        <begin position="4"/>
        <end position="269"/>
    </location>
</feature>
<dbReference type="RefSeq" id="WP_125678338.1">
    <property type="nucleotide sequence ID" value="NZ_JBHTOI010000025.1"/>
</dbReference>
<dbReference type="SUPFAM" id="SSF52540">
    <property type="entry name" value="P-loop containing nucleoside triphosphate hydrolases"/>
    <property type="match status" value="1"/>
</dbReference>
<evidence type="ECO:0000313" key="5">
    <source>
        <dbReference type="EMBL" id="MFD1417881.1"/>
    </source>
</evidence>
<reference evidence="6" key="1">
    <citation type="journal article" date="2019" name="Int. J. Syst. Evol. Microbiol.">
        <title>The Global Catalogue of Microorganisms (GCM) 10K type strain sequencing project: providing services to taxonomists for standard genome sequencing and annotation.</title>
        <authorList>
            <consortium name="The Broad Institute Genomics Platform"/>
            <consortium name="The Broad Institute Genome Sequencing Center for Infectious Disease"/>
            <person name="Wu L."/>
            <person name="Ma J."/>
        </authorList>
    </citation>
    <scope>NUCLEOTIDE SEQUENCE [LARGE SCALE GENOMIC DNA]</scope>
    <source>
        <strain evidence="6">CCM 8936</strain>
    </source>
</reference>
<gene>
    <name evidence="5" type="primary">comGA</name>
    <name evidence="5" type="ORF">ACFQ42_03785</name>
</gene>
<evidence type="ECO:0000256" key="3">
    <source>
        <dbReference type="ARBA" id="ARBA00022840"/>
    </source>
</evidence>
<keyword evidence="3" id="KW-0067">ATP-binding</keyword>
<dbReference type="EMBL" id="JBHTOI010000025">
    <property type="protein sequence ID" value="MFD1417881.1"/>
    <property type="molecule type" value="Genomic_DNA"/>
</dbReference>
<dbReference type="CDD" id="cd01129">
    <property type="entry name" value="PulE-GspE-like"/>
    <property type="match status" value="1"/>
</dbReference>
<name>A0ABW4BRR2_9LACO</name>
<dbReference type="Gene3D" id="3.40.50.300">
    <property type="entry name" value="P-loop containing nucleotide triphosphate hydrolases"/>
    <property type="match status" value="1"/>
</dbReference>
<dbReference type="PANTHER" id="PTHR30258">
    <property type="entry name" value="TYPE II SECRETION SYSTEM PROTEIN GSPE-RELATED"/>
    <property type="match status" value="1"/>
</dbReference>
<comment type="caution">
    <text evidence="5">The sequence shown here is derived from an EMBL/GenBank/DDBJ whole genome shotgun (WGS) entry which is preliminary data.</text>
</comment>
<dbReference type="InterPro" id="IPR027417">
    <property type="entry name" value="P-loop_NTPase"/>
</dbReference>
<keyword evidence="2" id="KW-0547">Nucleotide-binding</keyword>
<proteinExistence type="inferred from homology"/>
<evidence type="ECO:0000259" key="4">
    <source>
        <dbReference type="Pfam" id="PF00437"/>
    </source>
</evidence>
<sequence length="322" mass="37250">MTAENMVHDLLTEACDNKATDIYFFPYKNLYRIETRSNSYESRITELTIDETLMVMNYLKFNGGLDVSERRRSQKGSFGFSYHQQKIHIRISSVGDFLDRESLVVRLIYPQNFNYQLNENLIEQLFPIAKRKGMMIFSGPMGSGKTSLMYALCKQLSVDKKIMSIEDPVEIVEDDFLQLQVNEQAELTYEELIKTSLRHRPEVLIIGEIRDAVTAEQAIQAALCGYTVMTTIHGKSKFSVIQRLKQFGVDPDEILNAINLISYQRLVPTVNGIQLFNDTLNESEIRLFLKEHKIDDTWSRQIKHAYQSGYISAEVYQEYLYG</sequence>
<dbReference type="InterPro" id="IPR001482">
    <property type="entry name" value="T2SS/T4SS_dom"/>
</dbReference>
<protein>
    <submittedName>
        <fullName evidence="5">Competence type IV pilus ATPase ComGA</fullName>
    </submittedName>
</protein>
<dbReference type="PANTHER" id="PTHR30258:SF2">
    <property type="entry name" value="COMG OPERON PROTEIN 1"/>
    <property type="match status" value="1"/>
</dbReference>
<evidence type="ECO:0000256" key="2">
    <source>
        <dbReference type="ARBA" id="ARBA00022741"/>
    </source>
</evidence>
<organism evidence="5 6">
    <name type="scientific">Companilactobacillus keshanensis</name>
    <dbReference type="NCBI Taxonomy" id="2486003"/>
    <lineage>
        <taxon>Bacteria</taxon>
        <taxon>Bacillati</taxon>
        <taxon>Bacillota</taxon>
        <taxon>Bacilli</taxon>
        <taxon>Lactobacillales</taxon>
        <taxon>Lactobacillaceae</taxon>
        <taxon>Companilactobacillus</taxon>
    </lineage>
</organism>
<keyword evidence="6" id="KW-1185">Reference proteome</keyword>
<dbReference type="Gene3D" id="3.30.450.90">
    <property type="match status" value="1"/>
</dbReference>
<dbReference type="NCBIfam" id="NF041000">
    <property type="entry name" value="ATPase_ComGA"/>
    <property type="match status" value="1"/>
</dbReference>
<dbReference type="Proteomes" id="UP001597251">
    <property type="component" value="Unassembled WGS sequence"/>
</dbReference>
<dbReference type="Pfam" id="PF00437">
    <property type="entry name" value="T2SSE"/>
    <property type="match status" value="1"/>
</dbReference>
<evidence type="ECO:0000256" key="1">
    <source>
        <dbReference type="ARBA" id="ARBA00006611"/>
    </source>
</evidence>
<comment type="similarity">
    <text evidence="1">Belongs to the GSP E family.</text>
</comment>
<dbReference type="InterPro" id="IPR047667">
    <property type="entry name" value="ATPase_ComGA"/>
</dbReference>